<dbReference type="InterPro" id="IPR016704">
    <property type="entry name" value="Conjugal_tfr_TrbD"/>
</dbReference>
<reference evidence="6" key="1">
    <citation type="submission" date="2003-05" db="EMBL/GenBank/DDBJ databases">
        <title>Characterization of the transfer region of the 68 kb plasmid pBI1063.</title>
        <authorList>
            <person name="Battermann A."/>
            <person name="Disque-Kochem C."/>
            <person name="Dreiseikelmann B."/>
        </authorList>
    </citation>
    <scope>NUCLEOTIDE SEQUENCE</scope>
    <source>
        <plasmid evidence="6">pBI1063</plasmid>
    </source>
</reference>
<comment type="subcellular location">
    <subcellularLocation>
        <location evidence="1">Membrane</location>
    </subcellularLocation>
</comment>
<organism evidence="6">
    <name type="scientific">Stenotrophomonas maltophilia</name>
    <name type="common">Pseudomonas maltophilia</name>
    <name type="synonym">Xanthomonas maltophilia</name>
    <dbReference type="NCBI Taxonomy" id="40324"/>
    <lineage>
        <taxon>Bacteria</taxon>
        <taxon>Pseudomonadati</taxon>
        <taxon>Pseudomonadota</taxon>
        <taxon>Gammaproteobacteria</taxon>
        <taxon>Lysobacterales</taxon>
        <taxon>Lysobacteraceae</taxon>
        <taxon>Stenotrophomonas</taxon>
        <taxon>Stenotrophomonas maltophilia group</taxon>
    </lineage>
</organism>
<evidence type="ECO:0000256" key="5">
    <source>
        <dbReference type="SAM" id="Phobius"/>
    </source>
</evidence>
<proteinExistence type="predicted"/>
<dbReference type="NCBIfam" id="NF010395">
    <property type="entry name" value="PRK13823.1"/>
    <property type="match status" value="1"/>
</dbReference>
<feature type="transmembrane region" description="Helical" evidence="5">
    <location>
        <begin position="29"/>
        <end position="62"/>
    </location>
</feature>
<gene>
    <name evidence="6" type="primary">trbD</name>
</gene>
<keyword evidence="6" id="KW-0614">Plasmid</keyword>
<dbReference type="EMBL" id="AY299014">
    <property type="protein sequence ID" value="AAP82051.1"/>
    <property type="molecule type" value="Genomic_DNA"/>
</dbReference>
<protein>
    <submittedName>
        <fullName evidence="6">Putative mating pair formation protein</fullName>
    </submittedName>
</protein>
<evidence type="ECO:0000256" key="4">
    <source>
        <dbReference type="ARBA" id="ARBA00023136"/>
    </source>
</evidence>
<keyword evidence="4 5" id="KW-0472">Membrane</keyword>
<name>Q7WZM1_STEMA</name>
<accession>Q7WZM1</accession>
<evidence type="ECO:0000313" key="6">
    <source>
        <dbReference type="EMBL" id="AAP82051.1"/>
    </source>
</evidence>
<sequence length="95" mass="11056">MEEELEQANFYYALHRPQEVLGGERELTLFSMLLAGALIFTGMNWTTTFVGGSIWTVCWYFLKKMAKSDPIMSKVYITQLKYRPYYPAHSTPFAE</sequence>
<keyword evidence="3 5" id="KW-1133">Transmembrane helix</keyword>
<evidence type="ECO:0000256" key="2">
    <source>
        <dbReference type="ARBA" id="ARBA00022692"/>
    </source>
</evidence>
<dbReference type="GO" id="GO:0016020">
    <property type="term" value="C:membrane"/>
    <property type="evidence" value="ECO:0007669"/>
    <property type="project" value="UniProtKB-SubCell"/>
</dbReference>
<dbReference type="PIRSF" id="PIRSF017854">
    <property type="entry name" value="T4SS_TrbD"/>
    <property type="match status" value="1"/>
</dbReference>
<geneLocation type="plasmid" evidence="6">
    <name>pBI1063</name>
</geneLocation>
<keyword evidence="2 5" id="KW-0812">Transmembrane</keyword>
<dbReference type="InterPro" id="IPR007792">
    <property type="entry name" value="T4SS_VirB3/TrbD/AvhB"/>
</dbReference>
<dbReference type="AlphaFoldDB" id="Q7WZM1"/>
<evidence type="ECO:0000256" key="1">
    <source>
        <dbReference type="ARBA" id="ARBA00004370"/>
    </source>
</evidence>
<evidence type="ECO:0000256" key="3">
    <source>
        <dbReference type="ARBA" id="ARBA00022989"/>
    </source>
</evidence>
<dbReference type="Pfam" id="PF05101">
    <property type="entry name" value="VirB3"/>
    <property type="match status" value="1"/>
</dbReference>